<dbReference type="EMBL" id="UOFL01000171">
    <property type="protein sequence ID" value="VAW79326.1"/>
    <property type="molecule type" value="Genomic_DNA"/>
</dbReference>
<keyword evidence="2 5" id="KW-0012">Acyltransferase</keyword>
<dbReference type="PANTHER" id="PTHR10434:SF40">
    <property type="entry name" value="1-ACYL-SN-GLYCEROL-3-PHOSPHATE ACYLTRANSFERASE"/>
    <property type="match status" value="1"/>
</dbReference>
<reference evidence="5" key="1">
    <citation type="submission" date="2018-06" db="EMBL/GenBank/DDBJ databases">
        <authorList>
            <person name="Zhirakovskaya E."/>
        </authorList>
    </citation>
    <scope>NUCLEOTIDE SEQUENCE</scope>
</reference>
<dbReference type="CDD" id="cd07989">
    <property type="entry name" value="LPLAT_AGPAT-like"/>
    <property type="match status" value="1"/>
</dbReference>
<evidence type="ECO:0000256" key="2">
    <source>
        <dbReference type="ARBA" id="ARBA00023315"/>
    </source>
</evidence>
<dbReference type="Pfam" id="PF01553">
    <property type="entry name" value="Acyltransferase"/>
    <property type="match status" value="1"/>
</dbReference>
<name>A0A3B0ZF54_9ZZZZ</name>
<dbReference type="GO" id="GO:0006654">
    <property type="term" value="P:phosphatidic acid biosynthetic process"/>
    <property type="evidence" value="ECO:0007669"/>
    <property type="project" value="TreeGrafter"/>
</dbReference>
<evidence type="ECO:0000313" key="5">
    <source>
        <dbReference type="EMBL" id="VAW79326.1"/>
    </source>
</evidence>
<evidence type="ECO:0000256" key="3">
    <source>
        <dbReference type="SAM" id="Phobius"/>
    </source>
</evidence>
<sequence length="238" mass="26936">MVVVLRSILFWIGYILSIIVICTLLTLLFFLPRAWKFKLAEYLSRMILGWLAITCNLGYEVEGKENLPNTAFIAMGNHQSTWETASCQIFFNPATWVVKRELLWIPIFGWGLWSIRPVALNRSAGRKAIDHLLKQGEERLENGISIIVFPEGTRVNSDERPPFKVGASLLAARTKALVVPFAHNAGKFWPKGSFLKHPGKIKLIIGEPIKTAGLKAEQINHIVETWVRTTQDELDQQS</sequence>
<dbReference type="SUPFAM" id="SSF69593">
    <property type="entry name" value="Glycerol-3-phosphate (1)-acyltransferase"/>
    <property type="match status" value="1"/>
</dbReference>
<keyword evidence="3" id="KW-1133">Transmembrane helix</keyword>
<feature type="domain" description="Phospholipid/glycerol acyltransferase" evidence="4">
    <location>
        <begin position="72"/>
        <end position="186"/>
    </location>
</feature>
<evidence type="ECO:0000256" key="1">
    <source>
        <dbReference type="ARBA" id="ARBA00022679"/>
    </source>
</evidence>
<gene>
    <name evidence="5" type="ORF">MNBD_GAMMA12-473</name>
</gene>
<protein>
    <submittedName>
        <fullName evidence="5">Acyl-CoA:1-acyl-sn-glycerol-3-phosphate acyltransferase</fullName>
        <ecNumber evidence="5">2.3.1.51</ecNumber>
    </submittedName>
</protein>
<dbReference type="AlphaFoldDB" id="A0A3B0ZF54"/>
<dbReference type="InterPro" id="IPR002123">
    <property type="entry name" value="Plipid/glycerol_acylTrfase"/>
</dbReference>
<proteinExistence type="predicted"/>
<dbReference type="SMART" id="SM00563">
    <property type="entry name" value="PlsC"/>
    <property type="match status" value="1"/>
</dbReference>
<feature type="transmembrane region" description="Helical" evidence="3">
    <location>
        <begin position="12"/>
        <end position="30"/>
    </location>
</feature>
<keyword evidence="3" id="KW-0472">Membrane</keyword>
<keyword evidence="3" id="KW-0812">Transmembrane</keyword>
<accession>A0A3B0ZF54</accession>
<dbReference type="GO" id="GO:0003841">
    <property type="term" value="F:1-acylglycerol-3-phosphate O-acyltransferase activity"/>
    <property type="evidence" value="ECO:0007669"/>
    <property type="project" value="UniProtKB-EC"/>
</dbReference>
<evidence type="ECO:0000259" key="4">
    <source>
        <dbReference type="SMART" id="SM00563"/>
    </source>
</evidence>
<dbReference type="EC" id="2.3.1.51" evidence="5"/>
<organism evidence="5">
    <name type="scientific">hydrothermal vent metagenome</name>
    <dbReference type="NCBI Taxonomy" id="652676"/>
    <lineage>
        <taxon>unclassified sequences</taxon>
        <taxon>metagenomes</taxon>
        <taxon>ecological metagenomes</taxon>
    </lineage>
</organism>
<dbReference type="PANTHER" id="PTHR10434">
    <property type="entry name" value="1-ACYL-SN-GLYCEROL-3-PHOSPHATE ACYLTRANSFERASE"/>
    <property type="match status" value="1"/>
</dbReference>
<keyword evidence="1 5" id="KW-0808">Transferase</keyword>